<comment type="caution">
    <text evidence="2">The sequence shown here is derived from an EMBL/GenBank/DDBJ whole genome shotgun (WGS) entry which is preliminary data.</text>
</comment>
<name>A0A3E4R7M1_BACUN</name>
<feature type="coiled-coil region" evidence="1">
    <location>
        <begin position="86"/>
        <end position="155"/>
    </location>
</feature>
<accession>A0A3E4R7M1</accession>
<evidence type="ECO:0000313" key="3">
    <source>
        <dbReference type="Proteomes" id="UP000260795"/>
    </source>
</evidence>
<evidence type="ECO:0000313" key="2">
    <source>
        <dbReference type="EMBL" id="RGL16266.1"/>
    </source>
</evidence>
<gene>
    <name evidence="2" type="ORF">DXC80_03590</name>
</gene>
<protein>
    <submittedName>
        <fullName evidence="2">Uncharacterized protein</fullName>
    </submittedName>
</protein>
<keyword evidence="1" id="KW-0175">Coiled coil</keyword>
<sequence>MLNIELVYNLYDSLTPDKKEELLGLLFKKSRQTMAYFKRSKDISLSKLEILADFYHMPLDCFRTNASFKTNSVLGNNNIVANIGYGANLLVELKAKQDKIDSLERELESSKTTAASKDDTIASKDDTIASKDEVIKMLRDQSDFLKAQIEMLQSK</sequence>
<dbReference type="AlphaFoldDB" id="A0A3E4R7M1"/>
<organism evidence="2 3">
    <name type="scientific">Bacteroides uniformis</name>
    <dbReference type="NCBI Taxonomy" id="820"/>
    <lineage>
        <taxon>Bacteria</taxon>
        <taxon>Pseudomonadati</taxon>
        <taxon>Bacteroidota</taxon>
        <taxon>Bacteroidia</taxon>
        <taxon>Bacteroidales</taxon>
        <taxon>Bacteroidaceae</taxon>
        <taxon>Bacteroides</taxon>
    </lineage>
</organism>
<reference evidence="2 3" key="1">
    <citation type="submission" date="2018-08" db="EMBL/GenBank/DDBJ databases">
        <title>A genome reference for cultivated species of the human gut microbiota.</title>
        <authorList>
            <person name="Zou Y."/>
            <person name="Xue W."/>
            <person name="Luo G."/>
        </authorList>
    </citation>
    <scope>NUCLEOTIDE SEQUENCE [LARGE SCALE GENOMIC DNA]</scope>
    <source>
        <strain evidence="2 3">TF08-13</strain>
    </source>
</reference>
<dbReference type="EMBL" id="QSRK01000004">
    <property type="protein sequence ID" value="RGL16266.1"/>
    <property type="molecule type" value="Genomic_DNA"/>
</dbReference>
<dbReference type="RefSeq" id="WP_117680661.1">
    <property type="nucleotide sequence ID" value="NZ_QSRK01000004.1"/>
</dbReference>
<evidence type="ECO:0000256" key="1">
    <source>
        <dbReference type="SAM" id="Coils"/>
    </source>
</evidence>
<dbReference type="Proteomes" id="UP000260795">
    <property type="component" value="Unassembled WGS sequence"/>
</dbReference>
<proteinExistence type="predicted"/>